<protein>
    <submittedName>
        <fullName evidence="2">Uncharacterized protein</fullName>
    </submittedName>
</protein>
<sequence>MVSNHYKIKDESKKNSLLVNLIVNGFVFYGVWSFQVQINFM</sequence>
<dbReference type="AlphaFoldDB" id="A0A804II07"/>
<keyword evidence="1" id="KW-0472">Membrane</keyword>
<dbReference type="EnsemblPlants" id="Ma03_t30340.1">
    <property type="protein sequence ID" value="Ma03_p30340.1"/>
    <property type="gene ID" value="Ma03_g30340"/>
</dbReference>
<dbReference type="InParanoid" id="A0A804II07"/>
<accession>A0A804II07</accession>
<evidence type="ECO:0000256" key="1">
    <source>
        <dbReference type="SAM" id="Phobius"/>
    </source>
</evidence>
<evidence type="ECO:0000313" key="3">
    <source>
        <dbReference type="Proteomes" id="UP000012960"/>
    </source>
</evidence>
<proteinExistence type="predicted"/>
<reference evidence="2" key="1">
    <citation type="submission" date="2021-05" db="UniProtKB">
        <authorList>
            <consortium name="EnsemblPlants"/>
        </authorList>
    </citation>
    <scope>IDENTIFICATION</scope>
    <source>
        <strain evidence="2">subsp. malaccensis</strain>
    </source>
</reference>
<keyword evidence="1" id="KW-1133">Transmembrane helix</keyword>
<organism evidence="2 3">
    <name type="scientific">Musa acuminata subsp. malaccensis</name>
    <name type="common">Wild banana</name>
    <name type="synonym">Musa malaccensis</name>
    <dbReference type="NCBI Taxonomy" id="214687"/>
    <lineage>
        <taxon>Eukaryota</taxon>
        <taxon>Viridiplantae</taxon>
        <taxon>Streptophyta</taxon>
        <taxon>Embryophyta</taxon>
        <taxon>Tracheophyta</taxon>
        <taxon>Spermatophyta</taxon>
        <taxon>Magnoliopsida</taxon>
        <taxon>Liliopsida</taxon>
        <taxon>Zingiberales</taxon>
        <taxon>Musaceae</taxon>
        <taxon>Musa</taxon>
    </lineage>
</organism>
<dbReference type="Gramene" id="Ma03_t30340.1">
    <property type="protein sequence ID" value="Ma03_p30340.1"/>
    <property type="gene ID" value="Ma03_g30340"/>
</dbReference>
<keyword evidence="3" id="KW-1185">Reference proteome</keyword>
<evidence type="ECO:0000313" key="2">
    <source>
        <dbReference type="EnsemblPlants" id="Ma03_p30340.1"/>
    </source>
</evidence>
<keyword evidence="1" id="KW-0812">Transmembrane</keyword>
<name>A0A804II07_MUSAM</name>
<dbReference type="Proteomes" id="UP000012960">
    <property type="component" value="Unplaced"/>
</dbReference>
<feature type="transmembrane region" description="Helical" evidence="1">
    <location>
        <begin position="17"/>
        <end position="38"/>
    </location>
</feature>